<keyword evidence="3" id="KW-1185">Reference proteome</keyword>
<dbReference type="AlphaFoldDB" id="A0A9Q9B6U3"/>
<feature type="chain" id="PRO_5040487324" evidence="1">
    <location>
        <begin position="18"/>
        <end position="174"/>
    </location>
</feature>
<organism evidence="2 3">
    <name type="scientific">Septoria linicola</name>
    <dbReference type="NCBI Taxonomy" id="215465"/>
    <lineage>
        <taxon>Eukaryota</taxon>
        <taxon>Fungi</taxon>
        <taxon>Dikarya</taxon>
        <taxon>Ascomycota</taxon>
        <taxon>Pezizomycotina</taxon>
        <taxon>Dothideomycetes</taxon>
        <taxon>Dothideomycetidae</taxon>
        <taxon>Mycosphaerellales</taxon>
        <taxon>Mycosphaerellaceae</taxon>
        <taxon>Septoria</taxon>
    </lineage>
</organism>
<evidence type="ECO:0000313" key="3">
    <source>
        <dbReference type="Proteomes" id="UP001056384"/>
    </source>
</evidence>
<reference evidence="2" key="1">
    <citation type="submission" date="2022-06" db="EMBL/GenBank/DDBJ databases">
        <title>Complete genome sequences of two strains of the flax pathogen Septoria linicola.</title>
        <authorList>
            <person name="Lapalu N."/>
            <person name="Simon A."/>
            <person name="Demenou B."/>
            <person name="Paumier D."/>
            <person name="Guillot M.-P."/>
            <person name="Gout L."/>
            <person name="Valade R."/>
        </authorList>
    </citation>
    <scope>NUCLEOTIDE SEQUENCE</scope>
    <source>
        <strain evidence="2">SE15195</strain>
    </source>
</reference>
<sequence>MQLSIKNLLLLAISTSALVIERDAATTKKDLATINADTITFTDKVNNYIGGFTVLEVNAAQNQLTDDIKAATTNAQNGGAVTSAEAQQIMDYINGALEPNVAKSITALKNKKAQFEKDGFKQVALDGLKTTKTNNQALGDALLKNTPSDKKSAAQAGQAKFNADFDSGIAAFSS</sequence>
<proteinExistence type="predicted"/>
<name>A0A9Q9B6U3_9PEZI</name>
<dbReference type="EMBL" id="CP099427">
    <property type="protein sequence ID" value="USW58191.1"/>
    <property type="molecule type" value="Genomic_DNA"/>
</dbReference>
<dbReference type="Gene3D" id="1.20.1280.140">
    <property type="match status" value="1"/>
</dbReference>
<evidence type="ECO:0000256" key="1">
    <source>
        <dbReference type="SAM" id="SignalP"/>
    </source>
</evidence>
<protein>
    <submittedName>
        <fullName evidence="2">Cell wall mannoprotein</fullName>
    </submittedName>
</protein>
<dbReference type="PANTHER" id="PTHR38123">
    <property type="entry name" value="CELL WALL SERINE-THREONINE-RICH GALACTOMANNOPROTEIN MP1 (AFU_ORTHOLOGUE AFUA_4G03240)"/>
    <property type="match status" value="1"/>
</dbReference>
<evidence type="ECO:0000313" key="2">
    <source>
        <dbReference type="EMBL" id="USW58191.1"/>
    </source>
</evidence>
<dbReference type="Proteomes" id="UP001056384">
    <property type="component" value="Chromosome 10"/>
</dbReference>
<gene>
    <name evidence="2" type="ORF">Slin15195_G115100</name>
</gene>
<feature type="signal peptide" evidence="1">
    <location>
        <begin position="1"/>
        <end position="17"/>
    </location>
</feature>
<keyword evidence="1" id="KW-0732">Signal</keyword>
<dbReference type="InterPro" id="IPR021054">
    <property type="entry name" value="Cell_wall_mannoprotein_1"/>
</dbReference>
<accession>A0A9Q9B6U3</accession>
<dbReference type="Pfam" id="PF12296">
    <property type="entry name" value="HsbA"/>
    <property type="match status" value="1"/>
</dbReference>
<dbReference type="GO" id="GO:0005576">
    <property type="term" value="C:extracellular region"/>
    <property type="evidence" value="ECO:0007669"/>
    <property type="project" value="TreeGrafter"/>
</dbReference>
<dbReference type="PANTHER" id="PTHR38123:SF1">
    <property type="entry name" value="HYDROPHOBIC SURFACE BINDING PROTEIN"/>
    <property type="match status" value="1"/>
</dbReference>